<sequence length="236" mass="27012">MSSLIQRNNTRKPKQGGDEEAHEWETHVILRVPNEVAPDIDKFIENGLQFDASKQQMQRNLEQRSNMAIKFVPNMRCGQLKINDKTMGFKVQDLPCIVETYKTQDKTNIYKVADISQIINCNSTPEIPDLGTVIEGDKNDPEVAESIAKREKLLRYPHGITAPMKNARKRRFRKTKKMKYTDAPQVEQELKRLLRLDLEAVSIRWEVIDVDKKGPKTSENDTSMTSGGNEDAPETL</sequence>
<evidence type="ECO:0000313" key="2">
    <source>
        <dbReference type="WBParaSite" id="PS1159_v2.g11156.t1"/>
    </source>
</evidence>
<protein>
    <submittedName>
        <fullName evidence="2">TAFII55 protein conserved region domain-containing protein</fullName>
    </submittedName>
</protein>
<name>A0AC35EVE3_9BILA</name>
<evidence type="ECO:0000313" key="1">
    <source>
        <dbReference type="Proteomes" id="UP000887580"/>
    </source>
</evidence>
<organism evidence="1 2">
    <name type="scientific">Panagrolaimus sp. PS1159</name>
    <dbReference type="NCBI Taxonomy" id="55785"/>
    <lineage>
        <taxon>Eukaryota</taxon>
        <taxon>Metazoa</taxon>
        <taxon>Ecdysozoa</taxon>
        <taxon>Nematoda</taxon>
        <taxon>Chromadorea</taxon>
        <taxon>Rhabditida</taxon>
        <taxon>Tylenchina</taxon>
        <taxon>Panagrolaimomorpha</taxon>
        <taxon>Panagrolaimoidea</taxon>
        <taxon>Panagrolaimidae</taxon>
        <taxon>Panagrolaimus</taxon>
    </lineage>
</organism>
<dbReference type="WBParaSite" id="PS1159_v2.g11156.t1">
    <property type="protein sequence ID" value="PS1159_v2.g11156.t1"/>
    <property type="gene ID" value="PS1159_v2.g11156"/>
</dbReference>
<proteinExistence type="predicted"/>
<accession>A0AC35EVE3</accession>
<dbReference type="Proteomes" id="UP000887580">
    <property type="component" value="Unplaced"/>
</dbReference>
<reference evidence="2" key="1">
    <citation type="submission" date="2022-11" db="UniProtKB">
        <authorList>
            <consortium name="WormBaseParasite"/>
        </authorList>
    </citation>
    <scope>IDENTIFICATION</scope>
</reference>